<evidence type="ECO:0000256" key="3">
    <source>
        <dbReference type="ARBA" id="ARBA00022530"/>
    </source>
</evidence>
<keyword evidence="6 10" id="KW-0176">Collagen</keyword>
<evidence type="ECO:0000256" key="5">
    <source>
        <dbReference type="ARBA" id="ARBA00022869"/>
    </source>
</evidence>
<dbReference type="GO" id="GO:0005581">
    <property type="term" value="C:collagen trimer"/>
    <property type="evidence" value="ECO:0007669"/>
    <property type="project" value="UniProtKB-KW"/>
</dbReference>
<reference evidence="10 11" key="1">
    <citation type="journal article" date="2019" name="PLoS Biol.">
        <title>Sex chromosomes control vertical transmission of feminizing Wolbachia symbionts in an isopod.</title>
        <authorList>
            <person name="Becking T."/>
            <person name="Chebbi M.A."/>
            <person name="Giraud I."/>
            <person name="Moumen B."/>
            <person name="Laverre T."/>
            <person name="Caubet Y."/>
            <person name="Peccoud J."/>
            <person name="Gilbert C."/>
            <person name="Cordaux R."/>
        </authorList>
    </citation>
    <scope>NUCLEOTIDE SEQUENCE [LARGE SCALE GENOMIC DNA]</scope>
    <source>
        <strain evidence="10">ANa2</strain>
        <tissue evidence="10">Whole body excluding digestive tract and cuticle</tissue>
    </source>
</reference>
<evidence type="ECO:0000256" key="8">
    <source>
        <dbReference type="SAM" id="MobiDB-lite"/>
    </source>
</evidence>
<accession>A0A5N5TCU0</accession>
<dbReference type="Pfam" id="PF01413">
    <property type="entry name" value="C4"/>
    <property type="match status" value="2"/>
</dbReference>
<evidence type="ECO:0000256" key="2">
    <source>
        <dbReference type="ARBA" id="ARBA00022525"/>
    </source>
</evidence>
<dbReference type="OrthoDB" id="10071882at2759"/>
<dbReference type="InterPro" id="IPR001442">
    <property type="entry name" value="Collagen_IV_NC"/>
</dbReference>
<dbReference type="SMART" id="SM00111">
    <property type="entry name" value="C4"/>
    <property type="match status" value="2"/>
</dbReference>
<sequence length="395" mass="42736">MPYLFCNLNNVCNFAQRNDYSYWLSTNEPLPMMMTPVEGLNIERYVSRCSVCEAPSLVIAHTDSGAEGGGQSLVSPGSCLEEFRPLPFIECQGHGRCNVYSTAISYWMATIEEEDQFKKPKPQTLKAGDLTTRVSRCTVCMRSRVRRPYNPDQGQIGSYGEESSGFGPGGEYYGGAGGTGASFGRGEGSYGETGGRGGEYYGGAGGTGASFGRREGSYGETGGRGSEYYGGEGGTGSSFSRGDGSYGGTGGRGDEYSRGAGSRGSSYNREEGFYGGTDSYSNREYEGRGGSSQSNPFDRSYYDSNRNRGSSNTVGVDFSRGNEYDSNFNTGLGRRDEEVYGSLSGREEESNRNALAGNRSRGKTIRGKGRHRNENIVPFPPGNYTRFYRRTFTIG</sequence>
<evidence type="ECO:0000259" key="9">
    <source>
        <dbReference type="PROSITE" id="PS51403"/>
    </source>
</evidence>
<dbReference type="InterPro" id="IPR036954">
    <property type="entry name" value="Collagen_IV_NC_sf"/>
</dbReference>
<feature type="domain" description="Collagen IV NC1" evidence="9">
    <location>
        <begin position="1"/>
        <end position="144"/>
    </location>
</feature>
<dbReference type="InterPro" id="IPR016187">
    <property type="entry name" value="CTDL_fold"/>
</dbReference>
<keyword evidence="5" id="KW-0084">Basement membrane</keyword>
<evidence type="ECO:0000256" key="4">
    <source>
        <dbReference type="ARBA" id="ARBA00022737"/>
    </source>
</evidence>
<dbReference type="EMBL" id="SEYY01003372">
    <property type="protein sequence ID" value="KAB7504342.1"/>
    <property type="molecule type" value="Genomic_DNA"/>
</dbReference>
<feature type="compositionally biased region" description="Gly residues" evidence="8">
    <location>
        <begin position="219"/>
        <end position="236"/>
    </location>
</feature>
<dbReference type="PROSITE" id="PS51403">
    <property type="entry name" value="NC1_IV"/>
    <property type="match status" value="1"/>
</dbReference>
<comment type="caution">
    <text evidence="10">The sequence shown here is derived from an EMBL/GenBank/DDBJ whole genome shotgun (WGS) entry which is preliminary data.</text>
</comment>
<dbReference type="GO" id="GO:0005201">
    <property type="term" value="F:extracellular matrix structural constituent"/>
    <property type="evidence" value="ECO:0007669"/>
    <property type="project" value="InterPro"/>
</dbReference>
<feature type="compositionally biased region" description="Polar residues" evidence="8">
    <location>
        <begin position="291"/>
        <end position="314"/>
    </location>
</feature>
<dbReference type="Gene3D" id="2.170.240.10">
    <property type="entry name" value="Collagen IV, non-collagenous"/>
    <property type="match status" value="2"/>
</dbReference>
<feature type="compositionally biased region" description="Basic residues" evidence="8">
    <location>
        <begin position="360"/>
        <end position="371"/>
    </location>
</feature>
<keyword evidence="11" id="KW-1185">Reference proteome</keyword>
<keyword evidence="7" id="KW-1015">Disulfide bond</keyword>
<keyword evidence="2" id="KW-0964">Secreted</keyword>
<evidence type="ECO:0000313" key="11">
    <source>
        <dbReference type="Proteomes" id="UP000326759"/>
    </source>
</evidence>
<proteinExistence type="predicted"/>
<keyword evidence="3" id="KW-0272">Extracellular matrix</keyword>
<evidence type="ECO:0000256" key="7">
    <source>
        <dbReference type="ARBA" id="ARBA00023157"/>
    </source>
</evidence>
<dbReference type="SUPFAM" id="SSF56436">
    <property type="entry name" value="C-type lectin-like"/>
    <property type="match status" value="2"/>
</dbReference>
<comment type="subcellular location">
    <subcellularLocation>
        <location evidence="1">Secreted</location>
        <location evidence="1">Extracellular space</location>
        <location evidence="1">Extracellular matrix</location>
        <location evidence="1">Basement membrane</location>
    </subcellularLocation>
</comment>
<dbReference type="Proteomes" id="UP000326759">
    <property type="component" value="Unassembled WGS sequence"/>
</dbReference>
<gene>
    <name evidence="10" type="ORF">Anas_05031</name>
</gene>
<evidence type="ECO:0000256" key="6">
    <source>
        <dbReference type="ARBA" id="ARBA00023119"/>
    </source>
</evidence>
<dbReference type="GO" id="GO:0005604">
    <property type="term" value="C:basement membrane"/>
    <property type="evidence" value="ECO:0007669"/>
    <property type="project" value="UniProtKB-SubCell"/>
</dbReference>
<evidence type="ECO:0000256" key="1">
    <source>
        <dbReference type="ARBA" id="ARBA00004302"/>
    </source>
</evidence>
<name>A0A5N5TCU0_9CRUS</name>
<keyword evidence="4" id="KW-0677">Repeat</keyword>
<dbReference type="AlphaFoldDB" id="A0A5N5TCU0"/>
<organism evidence="10 11">
    <name type="scientific">Armadillidium nasatum</name>
    <dbReference type="NCBI Taxonomy" id="96803"/>
    <lineage>
        <taxon>Eukaryota</taxon>
        <taxon>Metazoa</taxon>
        <taxon>Ecdysozoa</taxon>
        <taxon>Arthropoda</taxon>
        <taxon>Crustacea</taxon>
        <taxon>Multicrustacea</taxon>
        <taxon>Malacostraca</taxon>
        <taxon>Eumalacostraca</taxon>
        <taxon>Peracarida</taxon>
        <taxon>Isopoda</taxon>
        <taxon>Oniscidea</taxon>
        <taxon>Crinocheta</taxon>
        <taxon>Armadillidiidae</taxon>
        <taxon>Armadillidium</taxon>
    </lineage>
</organism>
<feature type="region of interest" description="Disordered" evidence="8">
    <location>
        <begin position="212"/>
        <end position="375"/>
    </location>
</feature>
<evidence type="ECO:0000313" key="10">
    <source>
        <dbReference type="EMBL" id="KAB7504342.1"/>
    </source>
</evidence>
<protein>
    <submittedName>
        <fullName evidence="10">Collagen alpha-1(IV) chain</fullName>
    </submittedName>
</protein>